<organism evidence="1 2">
    <name type="scientific">Candidatus Buchananbacteria bacterium RIFCSPLOWO2_01_FULL_39_33</name>
    <dbReference type="NCBI Taxonomy" id="1797543"/>
    <lineage>
        <taxon>Bacteria</taxon>
        <taxon>Candidatus Buchananiibacteriota</taxon>
    </lineage>
</organism>
<dbReference type="SUPFAM" id="SSF53756">
    <property type="entry name" value="UDP-Glycosyltransferase/glycogen phosphorylase"/>
    <property type="match status" value="1"/>
</dbReference>
<proteinExistence type="predicted"/>
<dbReference type="Pfam" id="PF13528">
    <property type="entry name" value="Glyco_trans_1_3"/>
    <property type="match status" value="1"/>
</dbReference>
<evidence type="ECO:0008006" key="3">
    <source>
        <dbReference type="Google" id="ProtNLM"/>
    </source>
</evidence>
<reference evidence="1 2" key="1">
    <citation type="journal article" date="2016" name="Nat. Commun.">
        <title>Thousands of microbial genomes shed light on interconnected biogeochemical processes in an aquifer system.</title>
        <authorList>
            <person name="Anantharaman K."/>
            <person name="Brown C.T."/>
            <person name="Hug L.A."/>
            <person name="Sharon I."/>
            <person name="Castelle C.J."/>
            <person name="Probst A.J."/>
            <person name="Thomas B.C."/>
            <person name="Singh A."/>
            <person name="Wilkins M.J."/>
            <person name="Karaoz U."/>
            <person name="Brodie E.L."/>
            <person name="Williams K.H."/>
            <person name="Hubbard S.S."/>
            <person name="Banfield J.F."/>
        </authorList>
    </citation>
    <scope>NUCLEOTIDE SEQUENCE [LARGE SCALE GENOMIC DNA]</scope>
</reference>
<sequence>MAKIIYGVAGQGFGHSTRSREVLQYLISKGHQVLVFTYGQALFFLDEEFDVFEIPGLGLTYKNNKLIYWQTIYQNMYQVARQSRHWPKILKKFRDFDPDITITDFEPLTAILAKLQRVPLISLDNQHQLTNTKISIPGQYKKDLLADKLVIKSMVWGAKYYLVTTFFETPLRRQDTFLFPPIVRQEVKNLIPQDEGYILVYQNSDFNSLVKVLQLINQKFVVFGANKKGVLGNIEFKDYSSHEWLRYLVNCRAIIGTAGLSLISEALYLKKPYLAVPIKKQTEQMINAKYLKAMGYGLEMAKADKKEIELFIKKIPEFKTNLLKHKQKNEMAIFRKLDQIISYFS</sequence>
<name>A0A1G1YNM3_9BACT</name>
<gene>
    <name evidence="1" type="ORF">A3A02_01005</name>
</gene>
<accession>A0A1G1YNM3</accession>
<dbReference type="InterPro" id="IPR005262">
    <property type="entry name" value="MJ1255-like"/>
</dbReference>
<dbReference type="PANTHER" id="PTHR21015">
    <property type="entry name" value="UDP-N-ACETYLGLUCOSAMINE--N-ACETYLMURAMYL-(PENTAPEPTIDE) PYROPHOSPHORYL-UNDECAPRENOL N-ACETYLGLUCOSAMINE TRANSFERASE 1"/>
    <property type="match status" value="1"/>
</dbReference>
<dbReference type="EMBL" id="MHIM01000002">
    <property type="protein sequence ID" value="OGY53250.1"/>
    <property type="molecule type" value="Genomic_DNA"/>
</dbReference>
<protein>
    <recommendedName>
        <fullName evidence="3">Glycosyl transferase family 28 C-terminal domain-containing protein</fullName>
    </recommendedName>
</protein>
<dbReference type="Proteomes" id="UP000177376">
    <property type="component" value="Unassembled WGS sequence"/>
</dbReference>
<dbReference type="AlphaFoldDB" id="A0A1G1YNM3"/>
<evidence type="ECO:0000313" key="2">
    <source>
        <dbReference type="Proteomes" id="UP000177376"/>
    </source>
</evidence>
<dbReference type="PANTHER" id="PTHR21015:SF22">
    <property type="entry name" value="GLYCOSYLTRANSFERASE"/>
    <property type="match status" value="1"/>
</dbReference>
<dbReference type="NCBIfam" id="TIGR00661">
    <property type="entry name" value="MJ1255"/>
    <property type="match status" value="1"/>
</dbReference>
<dbReference type="GO" id="GO:0016757">
    <property type="term" value="F:glycosyltransferase activity"/>
    <property type="evidence" value="ECO:0007669"/>
    <property type="project" value="TreeGrafter"/>
</dbReference>
<comment type="caution">
    <text evidence="1">The sequence shown here is derived from an EMBL/GenBank/DDBJ whole genome shotgun (WGS) entry which is preliminary data.</text>
</comment>
<evidence type="ECO:0000313" key="1">
    <source>
        <dbReference type="EMBL" id="OGY53250.1"/>
    </source>
</evidence>
<dbReference type="Gene3D" id="3.40.50.2000">
    <property type="entry name" value="Glycogen Phosphorylase B"/>
    <property type="match status" value="1"/>
</dbReference>